<proteinExistence type="predicted"/>
<accession>A0ACD3B6S9</accession>
<evidence type="ECO:0000313" key="2">
    <source>
        <dbReference type="Proteomes" id="UP000308600"/>
    </source>
</evidence>
<name>A0ACD3B6S9_9AGAR</name>
<protein>
    <submittedName>
        <fullName evidence="1">Uncharacterized protein</fullName>
    </submittedName>
</protein>
<reference evidence="1 2" key="1">
    <citation type="journal article" date="2019" name="Nat. Ecol. Evol.">
        <title>Megaphylogeny resolves global patterns of mushroom evolution.</title>
        <authorList>
            <person name="Varga T."/>
            <person name="Krizsan K."/>
            <person name="Foldi C."/>
            <person name="Dima B."/>
            <person name="Sanchez-Garcia M."/>
            <person name="Sanchez-Ramirez S."/>
            <person name="Szollosi G.J."/>
            <person name="Szarkandi J.G."/>
            <person name="Papp V."/>
            <person name="Albert L."/>
            <person name="Andreopoulos W."/>
            <person name="Angelini C."/>
            <person name="Antonin V."/>
            <person name="Barry K.W."/>
            <person name="Bougher N.L."/>
            <person name="Buchanan P."/>
            <person name="Buyck B."/>
            <person name="Bense V."/>
            <person name="Catcheside P."/>
            <person name="Chovatia M."/>
            <person name="Cooper J."/>
            <person name="Damon W."/>
            <person name="Desjardin D."/>
            <person name="Finy P."/>
            <person name="Geml J."/>
            <person name="Haridas S."/>
            <person name="Hughes K."/>
            <person name="Justo A."/>
            <person name="Karasinski D."/>
            <person name="Kautmanova I."/>
            <person name="Kiss B."/>
            <person name="Kocsube S."/>
            <person name="Kotiranta H."/>
            <person name="LaButti K.M."/>
            <person name="Lechner B.E."/>
            <person name="Liimatainen K."/>
            <person name="Lipzen A."/>
            <person name="Lukacs Z."/>
            <person name="Mihaltcheva S."/>
            <person name="Morgado L.N."/>
            <person name="Niskanen T."/>
            <person name="Noordeloos M.E."/>
            <person name="Ohm R.A."/>
            <person name="Ortiz-Santana B."/>
            <person name="Ovrebo C."/>
            <person name="Racz N."/>
            <person name="Riley R."/>
            <person name="Savchenko A."/>
            <person name="Shiryaev A."/>
            <person name="Soop K."/>
            <person name="Spirin V."/>
            <person name="Szebenyi C."/>
            <person name="Tomsovsky M."/>
            <person name="Tulloss R.E."/>
            <person name="Uehling J."/>
            <person name="Grigoriev I.V."/>
            <person name="Vagvolgyi C."/>
            <person name="Papp T."/>
            <person name="Martin F.M."/>
            <person name="Miettinen O."/>
            <person name="Hibbett D.S."/>
            <person name="Nagy L.G."/>
        </authorList>
    </citation>
    <scope>NUCLEOTIDE SEQUENCE [LARGE SCALE GENOMIC DNA]</scope>
    <source>
        <strain evidence="1 2">NL-1719</strain>
    </source>
</reference>
<dbReference type="EMBL" id="ML208273">
    <property type="protein sequence ID" value="TFK73788.1"/>
    <property type="molecule type" value="Genomic_DNA"/>
</dbReference>
<sequence length="224" mass="23181">MSKSLFKKLDDSDIAFFLGPNTHTSAADCNFGPPPPYPYDELGLTEEQFSREPDTLQSSGIRDVEGGRTGVDDDMGATMQWNTLPLVPTVTGSRIRAAQQPANTSNTWNANPLSPPNQFQIPNSLPSTSTSQYSNSNPNSNPVWKSSGKSVGLGIGMVIGAPVGLVVGVAGAGVFAVGSALVGAGKVVNGVGQLLTGGVWDGISRNGDGEGVLLEEMGEQTESG</sequence>
<evidence type="ECO:0000313" key="1">
    <source>
        <dbReference type="EMBL" id="TFK73788.1"/>
    </source>
</evidence>
<keyword evidence="2" id="KW-1185">Reference proteome</keyword>
<organism evidence="1 2">
    <name type="scientific">Pluteus cervinus</name>
    <dbReference type="NCBI Taxonomy" id="181527"/>
    <lineage>
        <taxon>Eukaryota</taxon>
        <taxon>Fungi</taxon>
        <taxon>Dikarya</taxon>
        <taxon>Basidiomycota</taxon>
        <taxon>Agaricomycotina</taxon>
        <taxon>Agaricomycetes</taxon>
        <taxon>Agaricomycetidae</taxon>
        <taxon>Agaricales</taxon>
        <taxon>Pluteineae</taxon>
        <taxon>Pluteaceae</taxon>
        <taxon>Pluteus</taxon>
    </lineage>
</organism>
<dbReference type="Proteomes" id="UP000308600">
    <property type="component" value="Unassembled WGS sequence"/>
</dbReference>
<gene>
    <name evidence="1" type="ORF">BDN72DRAFT_834414</name>
</gene>